<organism evidence="2 3">
    <name type="scientific">Sessilibacter corallicola</name>
    <dbReference type="NCBI Taxonomy" id="2904075"/>
    <lineage>
        <taxon>Bacteria</taxon>
        <taxon>Pseudomonadati</taxon>
        <taxon>Pseudomonadota</taxon>
        <taxon>Gammaproteobacteria</taxon>
        <taxon>Cellvibrionales</taxon>
        <taxon>Cellvibrionaceae</taxon>
        <taxon>Sessilibacter</taxon>
    </lineage>
</organism>
<gene>
    <name evidence="2" type="ORF">NBRC116591_00620</name>
</gene>
<name>A0ABQ0A3N7_9GAMM</name>
<accession>A0ABQ0A3N7</accession>
<dbReference type="EMBL" id="BAABWN010000001">
    <property type="protein sequence ID" value="GAA6166252.1"/>
    <property type="molecule type" value="Genomic_DNA"/>
</dbReference>
<evidence type="ECO:0000313" key="3">
    <source>
        <dbReference type="Proteomes" id="UP001465153"/>
    </source>
</evidence>
<keyword evidence="3" id="KW-1185">Reference proteome</keyword>
<sequence>MDQNTAPNPWRKLISRYIKSEMTKKGIKYEELSSRLAKTGTQQTAANLRNKINRGILGADLFVQILFVLETNQLSREQLIEILEEIEKNPN</sequence>
<evidence type="ECO:0000259" key="1">
    <source>
        <dbReference type="Pfam" id="PF20075"/>
    </source>
</evidence>
<proteinExistence type="predicted"/>
<comment type="caution">
    <text evidence="2">The sequence shown here is derived from an EMBL/GenBank/DDBJ whole genome shotgun (WGS) entry which is preliminary data.</text>
</comment>
<dbReference type="Pfam" id="PF20075">
    <property type="entry name" value="DUF6471"/>
    <property type="match status" value="1"/>
</dbReference>
<dbReference type="InterPro" id="IPR045526">
    <property type="entry name" value="DUF6471"/>
</dbReference>
<feature type="domain" description="DUF6471" evidence="1">
    <location>
        <begin position="10"/>
        <end position="73"/>
    </location>
</feature>
<reference evidence="2 3" key="1">
    <citation type="submission" date="2024-04" db="EMBL/GenBank/DDBJ databases">
        <title>Draft genome sequence of Sessilibacter corallicola NBRC 116591.</title>
        <authorList>
            <person name="Miyakawa T."/>
            <person name="Kusuya Y."/>
            <person name="Miura T."/>
        </authorList>
    </citation>
    <scope>NUCLEOTIDE SEQUENCE [LARGE SCALE GENOMIC DNA]</scope>
    <source>
        <strain evidence="2 3">KU-00831-HH</strain>
    </source>
</reference>
<dbReference type="Proteomes" id="UP001465153">
    <property type="component" value="Unassembled WGS sequence"/>
</dbReference>
<evidence type="ECO:0000313" key="2">
    <source>
        <dbReference type="EMBL" id="GAA6166252.1"/>
    </source>
</evidence>
<dbReference type="RefSeq" id="WP_233086697.1">
    <property type="nucleotide sequence ID" value="NZ_BAABWN010000001.1"/>
</dbReference>
<protein>
    <recommendedName>
        <fullName evidence="1">DUF6471 domain-containing protein</fullName>
    </recommendedName>
</protein>